<dbReference type="PANTHER" id="PTHR41248:SF1">
    <property type="entry name" value="NORD PROTEIN"/>
    <property type="match status" value="1"/>
</dbReference>
<sequence>MNGRSQVAVAQISSLDSFRSGRRLAALLRGHDEIGSAVQAARAALQRAGAIDHLAAWDEAVHDLFGANLGHAVVLGFLRLSEQWPAQRSIDDLIAVGRAAGDIGRGAGSRAAHGLLTELSKVLPRLAGPGELTAVLAALRQLADAGPESVGLAIGRLEPLLAHAGADDFSAWVSAGLRASGGRASRRRAYFALDDPLSVRLFAVGRTGDDFARLEKRLAATTIALWNRKPRFRKLAVAPTPVPRRTSLAAGFIGLPETFPGFAGEAADTIYLAAVAHAGAHLVHSAVRFPVGRLKALQIALVSLIEDARVETLALREMPGLRRLWLPFHSATPSGQATAAGLMMRLARALIDPDYRDPDAWVNKGQQLFAAAAGRWTDPAISREIGGLLGNDIGQMRLQFNAKSYVVEPAYRDDNLALWDFGDQPDSPTETIELAVDSVRMERREDADGQSTDDNARPDETLRAKASAVTLLDGFPVATYPEWDYAARTERADWTTILEADAAVSAQPFELPTDTETTRWITRLTRDASIGRRIRHKGQRDGDALDIDAAIALTIERRAGSVGEPRVYQRDAPGPRDLAILLLLDLSQSTADRDRRGRTVLDVERKAAAIMAAAVEAANDAIAVHGFSSDGRERVRYLRIKGFEEPMDAVVRSRLAGLGSSHSTRLGAALRHAGGYLAERRAFRKVLLVLTDGEPSDVDVPDPQYLVEDARRAAQQLRRRGTDIFAFGVGEHRFPQLDRIFGERYALRVPRIEVLPHRVMQLYAELKK</sequence>
<evidence type="ECO:0000313" key="2">
    <source>
        <dbReference type="EMBL" id="TWB88398.1"/>
    </source>
</evidence>
<proteinExistence type="predicted"/>
<gene>
    <name evidence="2" type="ORF">FBZ93_11878</name>
</gene>
<dbReference type="SUPFAM" id="SSF53300">
    <property type="entry name" value="vWA-like"/>
    <property type="match status" value="1"/>
</dbReference>
<organism evidence="2 3">
    <name type="scientific">Bradyrhizobium macuxiense</name>
    <dbReference type="NCBI Taxonomy" id="1755647"/>
    <lineage>
        <taxon>Bacteria</taxon>
        <taxon>Pseudomonadati</taxon>
        <taxon>Pseudomonadota</taxon>
        <taxon>Alphaproteobacteria</taxon>
        <taxon>Hyphomicrobiales</taxon>
        <taxon>Nitrobacteraceae</taxon>
        <taxon>Bradyrhizobium</taxon>
    </lineage>
</organism>
<dbReference type="SMART" id="SM00327">
    <property type="entry name" value="VWA"/>
    <property type="match status" value="1"/>
</dbReference>
<reference evidence="2 3" key="1">
    <citation type="submission" date="2019-06" db="EMBL/GenBank/DDBJ databases">
        <title>Genomic Encyclopedia of Type Strains, Phase IV (KMG-V): Genome sequencing to study the core and pangenomes of soil and plant-associated prokaryotes.</title>
        <authorList>
            <person name="Whitman W."/>
        </authorList>
    </citation>
    <scope>NUCLEOTIDE SEQUENCE [LARGE SCALE GENOMIC DNA]</scope>
    <source>
        <strain evidence="2 3">BR 10355</strain>
    </source>
</reference>
<comment type="caution">
    <text evidence="2">The sequence shown here is derived from an EMBL/GenBank/DDBJ whole genome shotgun (WGS) entry which is preliminary data.</text>
</comment>
<dbReference type="InterPro" id="IPR051928">
    <property type="entry name" value="NorD/CobT"/>
</dbReference>
<keyword evidence="3" id="KW-1185">Reference proteome</keyword>
<dbReference type="EMBL" id="VITY01000018">
    <property type="protein sequence ID" value="TWB88398.1"/>
    <property type="molecule type" value="Genomic_DNA"/>
</dbReference>
<dbReference type="Proteomes" id="UP000321304">
    <property type="component" value="Unassembled WGS sequence"/>
</dbReference>
<name>A0A560KYR9_9BRAD</name>
<evidence type="ECO:0000313" key="3">
    <source>
        <dbReference type="Proteomes" id="UP000321304"/>
    </source>
</evidence>
<evidence type="ECO:0000259" key="1">
    <source>
        <dbReference type="PROSITE" id="PS50234"/>
    </source>
</evidence>
<dbReference type="PROSITE" id="PS50234">
    <property type="entry name" value="VWFA"/>
    <property type="match status" value="1"/>
</dbReference>
<dbReference type="Pfam" id="PF00092">
    <property type="entry name" value="VWA"/>
    <property type="match status" value="1"/>
</dbReference>
<feature type="domain" description="VWFA" evidence="1">
    <location>
        <begin position="579"/>
        <end position="766"/>
    </location>
</feature>
<protein>
    <submittedName>
        <fullName evidence="2">von Willebrand factor type A domain-containing protein</fullName>
    </submittedName>
</protein>
<accession>A0A560KYR9</accession>
<dbReference type="InterPro" id="IPR002035">
    <property type="entry name" value="VWF_A"/>
</dbReference>
<dbReference type="Gene3D" id="3.40.50.410">
    <property type="entry name" value="von Willebrand factor, type A domain"/>
    <property type="match status" value="1"/>
</dbReference>
<dbReference type="PANTHER" id="PTHR41248">
    <property type="entry name" value="NORD PROTEIN"/>
    <property type="match status" value="1"/>
</dbReference>
<dbReference type="AlphaFoldDB" id="A0A560KYR9"/>
<dbReference type="InterPro" id="IPR036465">
    <property type="entry name" value="vWFA_dom_sf"/>
</dbReference>